<feature type="compositionally biased region" description="Gly residues" evidence="1">
    <location>
        <begin position="7"/>
        <end position="17"/>
    </location>
</feature>
<keyword evidence="3" id="KW-1185">Reference proteome</keyword>
<evidence type="ECO:0000313" key="2">
    <source>
        <dbReference type="EMBL" id="ELW70619.1"/>
    </source>
</evidence>
<reference evidence="3" key="2">
    <citation type="journal article" date="2013" name="Nat. Commun.">
        <title>Genome of the Chinese tree shrew.</title>
        <authorList>
            <person name="Fan Y."/>
            <person name="Huang Z.Y."/>
            <person name="Cao C.C."/>
            <person name="Chen C.S."/>
            <person name="Chen Y.X."/>
            <person name="Fan D.D."/>
            <person name="He J."/>
            <person name="Hou H.L."/>
            <person name="Hu L."/>
            <person name="Hu X.T."/>
            <person name="Jiang X.T."/>
            <person name="Lai R."/>
            <person name="Lang Y.S."/>
            <person name="Liang B."/>
            <person name="Liao S.G."/>
            <person name="Mu D."/>
            <person name="Ma Y.Y."/>
            <person name="Niu Y.Y."/>
            <person name="Sun X.Q."/>
            <person name="Xia J.Q."/>
            <person name="Xiao J."/>
            <person name="Xiong Z.Q."/>
            <person name="Xu L."/>
            <person name="Yang L."/>
            <person name="Zhang Y."/>
            <person name="Zhao W."/>
            <person name="Zhao X.D."/>
            <person name="Zheng Y.T."/>
            <person name="Zhou J.M."/>
            <person name="Zhu Y.B."/>
            <person name="Zhang G.J."/>
            <person name="Wang J."/>
            <person name="Yao Y.G."/>
        </authorList>
    </citation>
    <scope>NUCLEOTIDE SEQUENCE [LARGE SCALE GENOMIC DNA]</scope>
</reference>
<evidence type="ECO:0000313" key="3">
    <source>
        <dbReference type="Proteomes" id="UP000011518"/>
    </source>
</evidence>
<feature type="region of interest" description="Disordered" evidence="1">
    <location>
        <begin position="1"/>
        <end position="103"/>
    </location>
</feature>
<dbReference type="AlphaFoldDB" id="L9L7K0"/>
<name>L9L7K0_TUPCH</name>
<accession>L9L7K0</accession>
<reference evidence="3" key="1">
    <citation type="submission" date="2012-07" db="EMBL/GenBank/DDBJ databases">
        <title>Genome of the Chinese tree shrew, a rising model animal genetically related to primates.</title>
        <authorList>
            <person name="Zhang G."/>
            <person name="Fan Y."/>
            <person name="Yao Y."/>
            <person name="Huang Z."/>
        </authorList>
    </citation>
    <scope>NUCLEOTIDE SEQUENCE [LARGE SCALE GENOMIC DNA]</scope>
</reference>
<sequence length="103" mass="10638">MPPPGVPGGNAGRGGGAQAAPQRPARRPGPPPAGRPGAVTPPGGAAARLALAQRERFSPVRGGGAGRLRFISRRHPQAPGRRNESPRAQGHVRRTWTLRAPVT</sequence>
<protein>
    <submittedName>
        <fullName evidence="2">Uncharacterized protein</fullName>
    </submittedName>
</protein>
<evidence type="ECO:0000256" key="1">
    <source>
        <dbReference type="SAM" id="MobiDB-lite"/>
    </source>
</evidence>
<dbReference type="InParanoid" id="L9L7K0"/>
<proteinExistence type="predicted"/>
<feature type="compositionally biased region" description="Low complexity" evidence="1">
    <location>
        <begin position="35"/>
        <end position="52"/>
    </location>
</feature>
<gene>
    <name evidence="2" type="ORF">TREES_T100003784</name>
</gene>
<organism evidence="2 3">
    <name type="scientific">Tupaia chinensis</name>
    <name type="common">Chinese tree shrew</name>
    <name type="synonym">Tupaia belangeri chinensis</name>
    <dbReference type="NCBI Taxonomy" id="246437"/>
    <lineage>
        <taxon>Eukaryota</taxon>
        <taxon>Metazoa</taxon>
        <taxon>Chordata</taxon>
        <taxon>Craniata</taxon>
        <taxon>Vertebrata</taxon>
        <taxon>Euteleostomi</taxon>
        <taxon>Mammalia</taxon>
        <taxon>Eutheria</taxon>
        <taxon>Euarchontoglires</taxon>
        <taxon>Scandentia</taxon>
        <taxon>Tupaiidae</taxon>
        <taxon>Tupaia</taxon>
    </lineage>
</organism>
<dbReference type="Proteomes" id="UP000011518">
    <property type="component" value="Unassembled WGS sequence"/>
</dbReference>
<dbReference type="EMBL" id="KB320489">
    <property type="protein sequence ID" value="ELW70619.1"/>
    <property type="molecule type" value="Genomic_DNA"/>
</dbReference>